<comment type="subcellular location">
    <subcellularLocation>
        <location evidence="1 11">Secreted</location>
    </subcellularLocation>
</comment>
<sequence>MRIPFPLIFLPTAVLAASRTSAPAGCLAVSKTPSSGQHGTIQSAVDALSTTATGTQCIFISPGTYSEQVLVPARKASQLSVYGHTADTTSYTGNTVTITSSKSQAAPGGLSNDETATLRVKTAGFRLYNVNVNNGYGRGSQAVALSAQAESGYYGCALTGFQDTLLAERGAQLYVRCLVQGATDFIFGRHAPVWFEQVDVRVVAANLGYVTASGRQSASDPNYYVFNNSTIAAAAGHSVPSGAYYLGRPWAAYARVVVQKTAMTNVINSAGWRIWNTGDERTGNVVFGEHANTGAGASGTRAAFATRLSAPVAISSILGSGYAAAGWFDANYMS</sequence>
<evidence type="ECO:0000256" key="6">
    <source>
        <dbReference type="ARBA" id="ARBA00022729"/>
    </source>
</evidence>
<comment type="similarity">
    <text evidence="3">Belongs to the pectinesterase family.</text>
</comment>
<feature type="active site" evidence="10">
    <location>
        <position position="184"/>
    </location>
</feature>
<proteinExistence type="inferred from homology"/>
<dbReference type="PANTHER" id="PTHR31321:SF127">
    <property type="entry name" value="PECTINESTERASE"/>
    <property type="match status" value="1"/>
</dbReference>
<dbReference type="GO" id="GO:0005576">
    <property type="term" value="C:extracellular region"/>
    <property type="evidence" value="ECO:0007669"/>
    <property type="project" value="UniProtKB-SubCell"/>
</dbReference>
<dbReference type="Gene3D" id="2.160.20.10">
    <property type="entry name" value="Single-stranded right-handed beta-helix, Pectin lyase-like"/>
    <property type="match status" value="1"/>
</dbReference>
<dbReference type="EMBL" id="JAUIQD010000005">
    <property type="protein sequence ID" value="KAK3350050.1"/>
    <property type="molecule type" value="Genomic_DNA"/>
</dbReference>
<keyword evidence="5 11" id="KW-0964">Secreted</keyword>
<evidence type="ECO:0000256" key="10">
    <source>
        <dbReference type="PROSITE-ProRule" id="PRU10040"/>
    </source>
</evidence>
<organism evidence="13 14">
    <name type="scientific">Lasiosphaeria hispida</name>
    <dbReference type="NCBI Taxonomy" id="260671"/>
    <lineage>
        <taxon>Eukaryota</taxon>
        <taxon>Fungi</taxon>
        <taxon>Dikarya</taxon>
        <taxon>Ascomycota</taxon>
        <taxon>Pezizomycotina</taxon>
        <taxon>Sordariomycetes</taxon>
        <taxon>Sordariomycetidae</taxon>
        <taxon>Sordariales</taxon>
        <taxon>Lasiosphaeriaceae</taxon>
        <taxon>Lasiosphaeria</taxon>
    </lineage>
</organism>
<dbReference type="PANTHER" id="PTHR31321">
    <property type="entry name" value="ACYL-COA THIOESTER HYDROLASE YBHC-RELATED"/>
    <property type="match status" value="1"/>
</dbReference>
<feature type="signal peptide" evidence="11">
    <location>
        <begin position="1"/>
        <end position="16"/>
    </location>
</feature>
<comment type="caution">
    <text evidence="13">The sequence shown here is derived from an EMBL/GenBank/DDBJ whole genome shotgun (WGS) entry which is preliminary data.</text>
</comment>
<feature type="chain" id="PRO_5042316457" description="Pectinesterase" evidence="11">
    <location>
        <begin position="17"/>
        <end position="334"/>
    </location>
</feature>
<evidence type="ECO:0000256" key="8">
    <source>
        <dbReference type="ARBA" id="ARBA00023085"/>
    </source>
</evidence>
<dbReference type="AlphaFoldDB" id="A0AAJ0MD95"/>
<dbReference type="InterPro" id="IPR011050">
    <property type="entry name" value="Pectin_lyase_fold/virulence"/>
</dbReference>
<evidence type="ECO:0000256" key="9">
    <source>
        <dbReference type="ARBA" id="ARBA00047928"/>
    </source>
</evidence>
<comment type="pathway">
    <text evidence="2 11">Glycan metabolism; pectin degradation; 2-dehydro-3-deoxy-D-gluconate from pectin: step 1/5.</text>
</comment>
<keyword evidence="6 11" id="KW-0732">Signal</keyword>
<evidence type="ECO:0000259" key="12">
    <source>
        <dbReference type="Pfam" id="PF01095"/>
    </source>
</evidence>
<dbReference type="InterPro" id="IPR000070">
    <property type="entry name" value="Pectinesterase_cat"/>
</dbReference>
<evidence type="ECO:0000256" key="11">
    <source>
        <dbReference type="RuleBase" id="RU000589"/>
    </source>
</evidence>
<dbReference type="GO" id="GO:0045490">
    <property type="term" value="P:pectin catabolic process"/>
    <property type="evidence" value="ECO:0007669"/>
    <property type="project" value="UniProtKB-UniRule"/>
</dbReference>
<keyword evidence="11" id="KW-0961">Cell wall biogenesis/degradation</keyword>
<gene>
    <name evidence="13" type="ORF">B0T25DRAFT_505429</name>
</gene>
<feature type="domain" description="Pectinesterase catalytic" evidence="12">
    <location>
        <begin position="34"/>
        <end position="299"/>
    </location>
</feature>
<evidence type="ECO:0000256" key="7">
    <source>
        <dbReference type="ARBA" id="ARBA00022801"/>
    </source>
</evidence>
<evidence type="ECO:0000256" key="4">
    <source>
        <dbReference type="ARBA" id="ARBA00013229"/>
    </source>
</evidence>
<dbReference type="GO" id="GO:0042545">
    <property type="term" value="P:cell wall modification"/>
    <property type="evidence" value="ECO:0007669"/>
    <property type="project" value="UniProtKB-UniRule"/>
</dbReference>
<evidence type="ECO:0000256" key="1">
    <source>
        <dbReference type="ARBA" id="ARBA00004613"/>
    </source>
</evidence>
<accession>A0AAJ0MD95</accession>
<evidence type="ECO:0000313" key="14">
    <source>
        <dbReference type="Proteomes" id="UP001275084"/>
    </source>
</evidence>
<evidence type="ECO:0000256" key="3">
    <source>
        <dbReference type="ARBA" id="ARBA00008891"/>
    </source>
</evidence>
<dbReference type="Pfam" id="PF01095">
    <property type="entry name" value="Pectinesterase"/>
    <property type="match status" value="1"/>
</dbReference>
<dbReference type="FunFam" id="2.160.20.10:FF:000014">
    <property type="entry name" value="Pectinesterase"/>
    <property type="match status" value="1"/>
</dbReference>
<dbReference type="InterPro" id="IPR033131">
    <property type="entry name" value="Pectinesterase_Asp_AS"/>
</dbReference>
<evidence type="ECO:0000256" key="2">
    <source>
        <dbReference type="ARBA" id="ARBA00005184"/>
    </source>
</evidence>
<reference evidence="13" key="1">
    <citation type="journal article" date="2023" name="Mol. Phylogenet. Evol.">
        <title>Genome-scale phylogeny and comparative genomics of the fungal order Sordariales.</title>
        <authorList>
            <person name="Hensen N."/>
            <person name="Bonometti L."/>
            <person name="Westerberg I."/>
            <person name="Brannstrom I.O."/>
            <person name="Guillou S."/>
            <person name="Cros-Aarteil S."/>
            <person name="Calhoun S."/>
            <person name="Haridas S."/>
            <person name="Kuo A."/>
            <person name="Mondo S."/>
            <person name="Pangilinan J."/>
            <person name="Riley R."/>
            <person name="LaButti K."/>
            <person name="Andreopoulos B."/>
            <person name="Lipzen A."/>
            <person name="Chen C."/>
            <person name="Yan M."/>
            <person name="Daum C."/>
            <person name="Ng V."/>
            <person name="Clum A."/>
            <person name="Steindorff A."/>
            <person name="Ohm R.A."/>
            <person name="Martin F."/>
            <person name="Silar P."/>
            <person name="Natvig D.O."/>
            <person name="Lalanne C."/>
            <person name="Gautier V."/>
            <person name="Ament-Velasquez S.L."/>
            <person name="Kruys A."/>
            <person name="Hutchinson M.I."/>
            <person name="Powell A.J."/>
            <person name="Barry K."/>
            <person name="Miller A.N."/>
            <person name="Grigoriev I.V."/>
            <person name="Debuchy R."/>
            <person name="Gladieux P."/>
            <person name="Hiltunen Thoren M."/>
            <person name="Johannesson H."/>
        </authorList>
    </citation>
    <scope>NUCLEOTIDE SEQUENCE</scope>
    <source>
        <strain evidence="13">CBS 955.72</strain>
    </source>
</reference>
<dbReference type="EC" id="3.1.1.11" evidence="4 11"/>
<comment type="catalytic activity">
    <reaction evidence="9 11">
        <text>[(1-&gt;4)-alpha-D-galacturonosyl methyl ester](n) + n H2O = [(1-&gt;4)-alpha-D-galacturonosyl](n) + n methanol + n H(+)</text>
        <dbReference type="Rhea" id="RHEA:22380"/>
        <dbReference type="Rhea" id="RHEA-COMP:14570"/>
        <dbReference type="Rhea" id="RHEA-COMP:14573"/>
        <dbReference type="ChEBI" id="CHEBI:15377"/>
        <dbReference type="ChEBI" id="CHEBI:15378"/>
        <dbReference type="ChEBI" id="CHEBI:17790"/>
        <dbReference type="ChEBI" id="CHEBI:140522"/>
        <dbReference type="ChEBI" id="CHEBI:140523"/>
        <dbReference type="EC" id="3.1.1.11"/>
    </reaction>
</comment>
<keyword evidence="8 11" id="KW-0063">Aspartyl esterase</keyword>
<protein>
    <recommendedName>
        <fullName evidence="4 11">Pectinesterase</fullName>
        <ecNumber evidence="4 11">3.1.1.11</ecNumber>
    </recommendedName>
</protein>
<name>A0AAJ0MD95_9PEZI</name>
<dbReference type="InterPro" id="IPR012334">
    <property type="entry name" value="Pectin_lyas_fold"/>
</dbReference>
<reference evidence="13" key="2">
    <citation type="submission" date="2023-06" db="EMBL/GenBank/DDBJ databases">
        <authorList>
            <consortium name="Lawrence Berkeley National Laboratory"/>
            <person name="Haridas S."/>
            <person name="Hensen N."/>
            <person name="Bonometti L."/>
            <person name="Westerberg I."/>
            <person name="Brannstrom I.O."/>
            <person name="Guillou S."/>
            <person name="Cros-Aarteil S."/>
            <person name="Calhoun S."/>
            <person name="Kuo A."/>
            <person name="Mondo S."/>
            <person name="Pangilinan J."/>
            <person name="Riley R."/>
            <person name="Labutti K."/>
            <person name="Andreopoulos B."/>
            <person name="Lipzen A."/>
            <person name="Chen C."/>
            <person name="Yanf M."/>
            <person name="Daum C."/>
            <person name="Ng V."/>
            <person name="Clum A."/>
            <person name="Steindorff A."/>
            <person name="Ohm R."/>
            <person name="Martin F."/>
            <person name="Silar P."/>
            <person name="Natvig D."/>
            <person name="Lalanne C."/>
            <person name="Gautier V."/>
            <person name="Ament-Velasquez S.L."/>
            <person name="Kruys A."/>
            <person name="Hutchinson M.I."/>
            <person name="Powell A.J."/>
            <person name="Barry K."/>
            <person name="Miller A.N."/>
            <person name="Grigoriev I.V."/>
            <person name="Debuchy R."/>
            <person name="Gladieux P."/>
            <person name="Thoren M.H."/>
            <person name="Johannesson H."/>
        </authorList>
    </citation>
    <scope>NUCLEOTIDE SEQUENCE</scope>
    <source>
        <strain evidence="13">CBS 955.72</strain>
    </source>
</reference>
<evidence type="ECO:0000256" key="5">
    <source>
        <dbReference type="ARBA" id="ARBA00022525"/>
    </source>
</evidence>
<dbReference type="PROSITE" id="PS00503">
    <property type="entry name" value="PECTINESTERASE_2"/>
    <property type="match status" value="1"/>
</dbReference>
<evidence type="ECO:0000313" key="13">
    <source>
        <dbReference type="EMBL" id="KAK3350050.1"/>
    </source>
</evidence>
<keyword evidence="7 11" id="KW-0378">Hydrolase</keyword>
<dbReference type="GO" id="GO:0030599">
    <property type="term" value="F:pectinesterase activity"/>
    <property type="evidence" value="ECO:0007669"/>
    <property type="project" value="UniProtKB-UniRule"/>
</dbReference>
<comment type="function">
    <text evidence="11">Involved in maceration and soft-rotting of plant tissue.</text>
</comment>
<keyword evidence="14" id="KW-1185">Reference proteome</keyword>
<dbReference type="SUPFAM" id="SSF51126">
    <property type="entry name" value="Pectin lyase-like"/>
    <property type="match status" value="1"/>
</dbReference>
<dbReference type="Proteomes" id="UP001275084">
    <property type="component" value="Unassembled WGS sequence"/>
</dbReference>